<dbReference type="Proteomes" id="UP000308600">
    <property type="component" value="Unassembled WGS sequence"/>
</dbReference>
<sequence length="556" mass="63407">MEVLVHFERNPYPATFTSGLLAHLAFNRLEPGSIPALGSLLCLIPISLGVNLRHHFHNTVLGILWIWALYLVTLVCSTIAYRLSPFHPLAKYPGPVICRITKLWLARIGWTGKQYLYYQELHTLYGDIVRTGPNELSFADISYVAPMMGANGMPKSSFWDGGFPDQKRHRSLVGIRNPLDHSRLRKVWSRAFSPDALKYYHTLVDKRCSQLIEALAGSAGDEVDLKTWFHWFSHDVMSDVAYDSGPEMLRNKDVGAIWGLLEEGQHVSIVMQHLPWLGEFFMTIPMFASKLREFKDYCVKRTERRYYSGSPNKDLFYYLMDEAGLEAEKPAYEQVVNDSNLAIVAGSDTVATSLPNVFWLLLQNPSAYNRIQKEVDQLGGKIYDAVELAKAPYLNAVINETLRLHPPVMSGSSRSPWVRSQGHQLGQHYIPVGTTTSIHFYTVQRDSRYFSPSPNDFIPERWLARDVQKELEPQVFSDEAQIVHETSAFLPFSSGPMDCIGKRFALQELRLVVARLISEFDMEFAEGFDPRVSKDQMKDFFITLRGSLPVVLRKRF</sequence>
<dbReference type="EMBL" id="ML208269">
    <property type="protein sequence ID" value="TFK74267.1"/>
    <property type="molecule type" value="Genomic_DNA"/>
</dbReference>
<protein>
    <submittedName>
        <fullName evidence="1">Cytochrome P450</fullName>
    </submittedName>
</protein>
<keyword evidence="2" id="KW-1185">Reference proteome</keyword>
<organism evidence="1 2">
    <name type="scientific">Pluteus cervinus</name>
    <dbReference type="NCBI Taxonomy" id="181527"/>
    <lineage>
        <taxon>Eukaryota</taxon>
        <taxon>Fungi</taxon>
        <taxon>Dikarya</taxon>
        <taxon>Basidiomycota</taxon>
        <taxon>Agaricomycotina</taxon>
        <taxon>Agaricomycetes</taxon>
        <taxon>Agaricomycetidae</taxon>
        <taxon>Agaricales</taxon>
        <taxon>Pluteineae</taxon>
        <taxon>Pluteaceae</taxon>
        <taxon>Pluteus</taxon>
    </lineage>
</organism>
<evidence type="ECO:0000313" key="2">
    <source>
        <dbReference type="Proteomes" id="UP000308600"/>
    </source>
</evidence>
<proteinExistence type="predicted"/>
<accession>A0ACD3B9N0</accession>
<gene>
    <name evidence="1" type="ORF">BDN72DRAFT_813104</name>
</gene>
<reference evidence="1 2" key="1">
    <citation type="journal article" date="2019" name="Nat. Ecol. Evol.">
        <title>Megaphylogeny resolves global patterns of mushroom evolution.</title>
        <authorList>
            <person name="Varga T."/>
            <person name="Krizsan K."/>
            <person name="Foldi C."/>
            <person name="Dima B."/>
            <person name="Sanchez-Garcia M."/>
            <person name="Sanchez-Ramirez S."/>
            <person name="Szollosi G.J."/>
            <person name="Szarkandi J.G."/>
            <person name="Papp V."/>
            <person name="Albert L."/>
            <person name="Andreopoulos W."/>
            <person name="Angelini C."/>
            <person name="Antonin V."/>
            <person name="Barry K.W."/>
            <person name="Bougher N.L."/>
            <person name="Buchanan P."/>
            <person name="Buyck B."/>
            <person name="Bense V."/>
            <person name="Catcheside P."/>
            <person name="Chovatia M."/>
            <person name="Cooper J."/>
            <person name="Damon W."/>
            <person name="Desjardin D."/>
            <person name="Finy P."/>
            <person name="Geml J."/>
            <person name="Haridas S."/>
            <person name="Hughes K."/>
            <person name="Justo A."/>
            <person name="Karasinski D."/>
            <person name="Kautmanova I."/>
            <person name="Kiss B."/>
            <person name="Kocsube S."/>
            <person name="Kotiranta H."/>
            <person name="LaButti K.M."/>
            <person name="Lechner B.E."/>
            <person name="Liimatainen K."/>
            <person name="Lipzen A."/>
            <person name="Lukacs Z."/>
            <person name="Mihaltcheva S."/>
            <person name="Morgado L.N."/>
            <person name="Niskanen T."/>
            <person name="Noordeloos M.E."/>
            <person name="Ohm R.A."/>
            <person name="Ortiz-Santana B."/>
            <person name="Ovrebo C."/>
            <person name="Racz N."/>
            <person name="Riley R."/>
            <person name="Savchenko A."/>
            <person name="Shiryaev A."/>
            <person name="Soop K."/>
            <person name="Spirin V."/>
            <person name="Szebenyi C."/>
            <person name="Tomsovsky M."/>
            <person name="Tulloss R.E."/>
            <person name="Uehling J."/>
            <person name="Grigoriev I.V."/>
            <person name="Vagvolgyi C."/>
            <person name="Papp T."/>
            <person name="Martin F.M."/>
            <person name="Miettinen O."/>
            <person name="Hibbett D.S."/>
            <person name="Nagy L.G."/>
        </authorList>
    </citation>
    <scope>NUCLEOTIDE SEQUENCE [LARGE SCALE GENOMIC DNA]</scope>
    <source>
        <strain evidence="1 2">NL-1719</strain>
    </source>
</reference>
<evidence type="ECO:0000313" key="1">
    <source>
        <dbReference type="EMBL" id="TFK74267.1"/>
    </source>
</evidence>
<name>A0ACD3B9N0_9AGAR</name>